<dbReference type="RefSeq" id="XP_007741134.1">
    <property type="nucleotide sequence ID" value="XM_007742944.1"/>
</dbReference>
<name>W9XUU6_9EURO</name>
<accession>W9XUU6</accession>
<dbReference type="Proteomes" id="UP000019471">
    <property type="component" value="Unassembled WGS sequence"/>
</dbReference>
<dbReference type="OrthoDB" id="5409186at2759"/>
<protein>
    <submittedName>
        <fullName evidence="2">Uncharacterized protein</fullName>
    </submittedName>
</protein>
<comment type="caution">
    <text evidence="2">The sequence shown here is derived from an EMBL/GenBank/DDBJ whole genome shotgun (WGS) entry which is preliminary data.</text>
</comment>
<dbReference type="eggNOG" id="ENOG502RPN7">
    <property type="taxonomic scope" value="Eukaryota"/>
</dbReference>
<dbReference type="GeneID" id="19187061"/>
<evidence type="ECO:0000313" key="3">
    <source>
        <dbReference type="Proteomes" id="UP000019471"/>
    </source>
</evidence>
<sequence>MLLTRALFFSSLILLATAQSDAVFKGLPGSGRTRTPTSTSKLMSRRDLQKRCIGTCEECFGAGYTLCPGSDLYCYLPGDATYGLDSCSTDSSDGSDTTATASASEPTSTSTSGIDDICYQTGATCVSCFGAGYLDCPDGYHCYNPNDPLYDTCPDDGSSSGSSGNGTTTTSSCADLYGNGNIPCGTDSCYNPDAGESCCAGGYYCDAGYSCSSTLGKCEYGSSGSGGSSYATTTSDYTYATPTDGLVFSTPTTAATATTSGSSSSPTGVSQLSDSSDATVLGVAKGLLVAAGVGLLIL</sequence>
<keyword evidence="1" id="KW-0732">Signal</keyword>
<evidence type="ECO:0000256" key="1">
    <source>
        <dbReference type="SAM" id="SignalP"/>
    </source>
</evidence>
<reference evidence="2 3" key="1">
    <citation type="submission" date="2013-03" db="EMBL/GenBank/DDBJ databases">
        <title>The Genome Sequence of Cladophialophora psammophila CBS 110553.</title>
        <authorList>
            <consortium name="The Broad Institute Genomics Platform"/>
            <person name="Cuomo C."/>
            <person name="de Hoog S."/>
            <person name="Gorbushina A."/>
            <person name="Walker B."/>
            <person name="Young S.K."/>
            <person name="Zeng Q."/>
            <person name="Gargeya S."/>
            <person name="Fitzgerald M."/>
            <person name="Haas B."/>
            <person name="Abouelleil A."/>
            <person name="Allen A.W."/>
            <person name="Alvarado L."/>
            <person name="Arachchi H.M."/>
            <person name="Berlin A.M."/>
            <person name="Chapman S.B."/>
            <person name="Gainer-Dewar J."/>
            <person name="Goldberg J."/>
            <person name="Griggs A."/>
            <person name="Gujja S."/>
            <person name="Hansen M."/>
            <person name="Howarth C."/>
            <person name="Imamovic A."/>
            <person name="Ireland A."/>
            <person name="Larimer J."/>
            <person name="McCowan C."/>
            <person name="Murphy C."/>
            <person name="Pearson M."/>
            <person name="Poon T.W."/>
            <person name="Priest M."/>
            <person name="Roberts A."/>
            <person name="Saif S."/>
            <person name="Shea T."/>
            <person name="Sisk P."/>
            <person name="Sykes S."/>
            <person name="Wortman J."/>
            <person name="Nusbaum C."/>
            <person name="Birren B."/>
        </authorList>
    </citation>
    <scope>NUCLEOTIDE SEQUENCE [LARGE SCALE GENOMIC DNA]</scope>
    <source>
        <strain evidence="2 3">CBS 110553</strain>
    </source>
</reference>
<dbReference type="EMBL" id="AMGX01000003">
    <property type="protein sequence ID" value="EXJ74034.1"/>
    <property type="molecule type" value="Genomic_DNA"/>
</dbReference>
<keyword evidence="3" id="KW-1185">Reference proteome</keyword>
<proteinExistence type="predicted"/>
<dbReference type="HOGENOM" id="CLU_078321_0_0_1"/>
<feature type="signal peptide" evidence="1">
    <location>
        <begin position="1"/>
        <end position="18"/>
    </location>
</feature>
<dbReference type="AlphaFoldDB" id="W9XUU6"/>
<feature type="chain" id="PRO_5004932259" evidence="1">
    <location>
        <begin position="19"/>
        <end position="298"/>
    </location>
</feature>
<evidence type="ECO:0000313" key="2">
    <source>
        <dbReference type="EMBL" id="EXJ74034.1"/>
    </source>
</evidence>
<organism evidence="2 3">
    <name type="scientific">Cladophialophora psammophila CBS 110553</name>
    <dbReference type="NCBI Taxonomy" id="1182543"/>
    <lineage>
        <taxon>Eukaryota</taxon>
        <taxon>Fungi</taxon>
        <taxon>Dikarya</taxon>
        <taxon>Ascomycota</taxon>
        <taxon>Pezizomycotina</taxon>
        <taxon>Eurotiomycetes</taxon>
        <taxon>Chaetothyriomycetidae</taxon>
        <taxon>Chaetothyriales</taxon>
        <taxon>Herpotrichiellaceae</taxon>
        <taxon>Cladophialophora</taxon>
    </lineage>
</organism>
<gene>
    <name evidence="2" type="ORF">A1O5_02328</name>
</gene>